<evidence type="ECO:0000313" key="5">
    <source>
        <dbReference type="EMBL" id="BAN89625.1"/>
    </source>
</evidence>
<dbReference type="KEGG" id="acj:ACAM_0156"/>
<dbReference type="SMART" id="SM00487">
    <property type="entry name" value="DEXDc"/>
    <property type="match status" value="1"/>
</dbReference>
<dbReference type="InterPro" id="IPR001650">
    <property type="entry name" value="Helicase_C-like"/>
</dbReference>
<organism evidence="5 6">
    <name type="scientific">Aeropyrum camini SY1 = JCM 12091</name>
    <dbReference type="NCBI Taxonomy" id="1198449"/>
    <lineage>
        <taxon>Archaea</taxon>
        <taxon>Thermoproteota</taxon>
        <taxon>Thermoprotei</taxon>
        <taxon>Desulfurococcales</taxon>
        <taxon>Desulfurococcaceae</taxon>
        <taxon>Aeropyrum</taxon>
    </lineage>
</organism>
<dbReference type="Gene3D" id="3.40.50.300">
    <property type="entry name" value="P-loop containing nucleotide triphosphate hydrolases"/>
    <property type="match status" value="2"/>
</dbReference>
<keyword evidence="6" id="KW-1185">Reference proteome</keyword>
<evidence type="ECO:0000313" key="6">
    <source>
        <dbReference type="Proteomes" id="UP000016887"/>
    </source>
</evidence>
<accession>U3TC82</accession>
<dbReference type="InterPro" id="IPR011545">
    <property type="entry name" value="DEAD/DEAH_box_helicase_dom"/>
</dbReference>
<evidence type="ECO:0000259" key="4">
    <source>
        <dbReference type="PROSITE" id="PS51194"/>
    </source>
</evidence>
<dbReference type="Proteomes" id="UP000016887">
    <property type="component" value="Chromosome"/>
</dbReference>
<dbReference type="RefSeq" id="WP_022540905.1">
    <property type="nucleotide sequence ID" value="NZ_BBBZ01000007.1"/>
</dbReference>
<dbReference type="AlphaFoldDB" id="U3TC82"/>
<dbReference type="InterPro" id="IPR014001">
    <property type="entry name" value="Helicase_ATP-bd"/>
</dbReference>
<dbReference type="SMART" id="SM00490">
    <property type="entry name" value="HELICc"/>
    <property type="match status" value="1"/>
</dbReference>
<sequence>MSSRGWEDLKKELETAANRLLDGSIIYTHLEVSKDPEPGPPPEDSGLPRPLVEALRAEGIERLYRFQWEAIKKWRSGYNLVIASGTGTGKTEAFLLPLLEEVYKTGSRALLFYPTKSLARDQLPRITRYASSLGLRAEVLDGDTSSSQRGAIYSEPPDITITNPDFVHYALAFSGRARRLLATTSAVVLDEAHVYSGVFGSHMRWIIYRLERIAGRRIKTALAGATVGDPLRLARSLTSREAALISGPARRRGWALHAFLSTGRMSRWRAAAALLSWLAGRGFKVLGFAESHQMVELIARIARRSFGREILVHRAGLRAEERRRVEDALKSGEAPVVATPTLELGVDIGFLDAIVMAHIPRSYTSYIQRAGRVGRRGSGGLVATLLGDDAIEAYYCRRPSEYFSQQPPPSYVEPGNREVARVHAAAIALTEGLVEVTGLEEPLRRAVEDLASEGKLISAGTGVYKPLRSRLARILEASSLRGTGPRVRIVDEHGRVLGYRELPQALYDLHPGAVYYHGGRTLLSLALNLDSMVALARGVSGVSYYTKPLYTVDLRDVVPLDERTSEASGVKLLYADLRLSIGVTGYVARDEYTGRRLSEYYFKSPLTWSFWTKGVLTRYPNPGLGEGEESLSAFHALEHALIHASRPVAGASDADLGGISYPSGHIVVYDSTPSGHGASRLVFERFERVEDIAENTLVSCSCRDGCPRCIYSPYCGVNNRFLSRRRAAAVLHHAFRVGKGVKLGKPLGSPLA</sequence>
<dbReference type="GO" id="GO:0043138">
    <property type="term" value="F:3'-5' DNA helicase activity"/>
    <property type="evidence" value="ECO:0007669"/>
    <property type="project" value="TreeGrafter"/>
</dbReference>
<dbReference type="Pfam" id="PF09369">
    <property type="entry name" value="MZB"/>
    <property type="match status" value="1"/>
</dbReference>
<dbReference type="EMBL" id="AP012489">
    <property type="protein sequence ID" value="BAN89625.1"/>
    <property type="molecule type" value="Genomic_DNA"/>
</dbReference>
<dbReference type="PANTHER" id="PTHR47957:SF3">
    <property type="entry name" value="ATP-DEPENDENT HELICASE HRQ1"/>
    <property type="match status" value="1"/>
</dbReference>
<dbReference type="OrthoDB" id="36796at2157"/>
<keyword evidence="2" id="KW-0067">ATP-binding</keyword>
<dbReference type="PANTHER" id="PTHR47957">
    <property type="entry name" value="ATP-DEPENDENT HELICASE HRQ1"/>
    <property type="match status" value="1"/>
</dbReference>
<evidence type="ECO:0000259" key="3">
    <source>
        <dbReference type="PROSITE" id="PS51192"/>
    </source>
</evidence>
<evidence type="ECO:0000256" key="2">
    <source>
        <dbReference type="ARBA" id="ARBA00022840"/>
    </source>
</evidence>
<proteinExistence type="predicted"/>
<keyword evidence="5" id="KW-0378">Hydrolase</keyword>
<dbReference type="GO" id="GO:0003676">
    <property type="term" value="F:nucleic acid binding"/>
    <property type="evidence" value="ECO:0007669"/>
    <property type="project" value="InterPro"/>
</dbReference>
<feature type="domain" description="Helicase ATP-binding" evidence="3">
    <location>
        <begin position="71"/>
        <end position="245"/>
    </location>
</feature>
<protein>
    <submittedName>
        <fullName evidence="5">ATP-dependent helicase</fullName>
    </submittedName>
</protein>
<dbReference type="SUPFAM" id="SSF52540">
    <property type="entry name" value="P-loop containing nucleoside triphosphate hydrolases"/>
    <property type="match status" value="1"/>
</dbReference>
<evidence type="ECO:0000256" key="1">
    <source>
        <dbReference type="ARBA" id="ARBA00022741"/>
    </source>
</evidence>
<dbReference type="InterPro" id="IPR018973">
    <property type="entry name" value="MZB"/>
</dbReference>
<dbReference type="Pfam" id="PF00271">
    <property type="entry name" value="Helicase_C"/>
    <property type="match status" value="1"/>
</dbReference>
<dbReference type="eggNOG" id="arCOG00555">
    <property type="taxonomic scope" value="Archaea"/>
</dbReference>
<dbReference type="PROSITE" id="PS51192">
    <property type="entry name" value="HELICASE_ATP_BIND_1"/>
    <property type="match status" value="1"/>
</dbReference>
<dbReference type="GO" id="GO:0006289">
    <property type="term" value="P:nucleotide-excision repair"/>
    <property type="evidence" value="ECO:0007669"/>
    <property type="project" value="TreeGrafter"/>
</dbReference>
<keyword evidence="5" id="KW-0347">Helicase</keyword>
<dbReference type="GO" id="GO:0005524">
    <property type="term" value="F:ATP binding"/>
    <property type="evidence" value="ECO:0007669"/>
    <property type="project" value="UniProtKB-KW"/>
</dbReference>
<dbReference type="STRING" id="1198449.ACAM_0156"/>
<dbReference type="GO" id="GO:0036297">
    <property type="term" value="P:interstrand cross-link repair"/>
    <property type="evidence" value="ECO:0007669"/>
    <property type="project" value="TreeGrafter"/>
</dbReference>
<dbReference type="InterPro" id="IPR027417">
    <property type="entry name" value="P-loop_NTPase"/>
</dbReference>
<feature type="domain" description="Helicase C-terminal" evidence="4">
    <location>
        <begin position="270"/>
        <end position="420"/>
    </location>
</feature>
<reference evidence="5 6" key="1">
    <citation type="journal article" date="2013" name="Appl. Environ. Microbiol.">
        <title>Variation of the Virus-Related Elements within Syntenic Genomes of the Hyperthermophilic Archaeon Aeropyrum.</title>
        <authorList>
            <person name="Daifuku T."/>
            <person name="Yoshida T."/>
            <person name="Kitamura T."/>
            <person name="Kawaichi S."/>
            <person name="Inoue T."/>
            <person name="Nomura K."/>
            <person name="Yoshida Y."/>
            <person name="Kuno S."/>
            <person name="Sako Y."/>
        </authorList>
    </citation>
    <scope>NUCLEOTIDE SEQUENCE [LARGE SCALE GENOMIC DNA]</scope>
    <source>
        <strain evidence="5 6">SY1</strain>
    </source>
</reference>
<name>U3TC82_9CREN</name>
<keyword evidence="1" id="KW-0547">Nucleotide-binding</keyword>
<gene>
    <name evidence="5" type="ORF">ACAM_0156</name>
</gene>
<dbReference type="Pfam" id="PF00270">
    <property type="entry name" value="DEAD"/>
    <property type="match status" value="1"/>
</dbReference>
<dbReference type="PROSITE" id="PS51194">
    <property type="entry name" value="HELICASE_CTER"/>
    <property type="match status" value="1"/>
</dbReference>